<dbReference type="RefSeq" id="WP_253757784.1">
    <property type="nucleotide sequence ID" value="NZ_JAMZDZ010000001.1"/>
</dbReference>
<dbReference type="PANTHER" id="PTHR34700:SF4">
    <property type="entry name" value="PHAGE-LIKE ELEMENT PBSX PROTEIN XKDP"/>
    <property type="match status" value="1"/>
</dbReference>
<evidence type="ECO:0000259" key="3">
    <source>
        <dbReference type="PROSITE" id="PS51782"/>
    </source>
</evidence>
<name>A0ABV8LJN8_9ACTN</name>
<proteinExistence type="predicted"/>
<evidence type="ECO:0000256" key="2">
    <source>
        <dbReference type="SAM" id="Phobius"/>
    </source>
</evidence>
<accession>A0ABV8LJN8</accession>
<evidence type="ECO:0000313" key="5">
    <source>
        <dbReference type="Proteomes" id="UP001595816"/>
    </source>
</evidence>
<dbReference type="Gene3D" id="3.10.350.10">
    <property type="entry name" value="LysM domain"/>
    <property type="match status" value="1"/>
</dbReference>
<keyword evidence="5" id="KW-1185">Reference proteome</keyword>
<feature type="domain" description="LysM" evidence="3">
    <location>
        <begin position="170"/>
        <end position="219"/>
    </location>
</feature>
<evidence type="ECO:0000313" key="4">
    <source>
        <dbReference type="EMBL" id="MFC4130497.1"/>
    </source>
</evidence>
<dbReference type="SMART" id="SM00257">
    <property type="entry name" value="LysM"/>
    <property type="match status" value="1"/>
</dbReference>
<dbReference type="PANTHER" id="PTHR34700">
    <property type="entry name" value="POTASSIUM BINDING PROTEIN KBP"/>
    <property type="match status" value="1"/>
</dbReference>
<feature type="compositionally biased region" description="Low complexity" evidence="1">
    <location>
        <begin position="253"/>
        <end position="270"/>
    </location>
</feature>
<dbReference type="SUPFAM" id="SSF54106">
    <property type="entry name" value="LysM domain"/>
    <property type="match status" value="1"/>
</dbReference>
<comment type="caution">
    <text evidence="4">The sequence shown here is derived from an EMBL/GenBank/DDBJ whole genome shotgun (WGS) entry which is preliminary data.</text>
</comment>
<dbReference type="PROSITE" id="PS51782">
    <property type="entry name" value="LYSM"/>
    <property type="match status" value="1"/>
</dbReference>
<feature type="transmembrane region" description="Helical" evidence="2">
    <location>
        <begin position="97"/>
        <end position="121"/>
    </location>
</feature>
<reference evidence="5" key="1">
    <citation type="journal article" date="2019" name="Int. J. Syst. Evol. Microbiol.">
        <title>The Global Catalogue of Microorganisms (GCM) 10K type strain sequencing project: providing services to taxonomists for standard genome sequencing and annotation.</title>
        <authorList>
            <consortium name="The Broad Institute Genomics Platform"/>
            <consortium name="The Broad Institute Genome Sequencing Center for Infectious Disease"/>
            <person name="Wu L."/>
            <person name="Ma J."/>
        </authorList>
    </citation>
    <scope>NUCLEOTIDE SEQUENCE [LARGE SCALE GENOMIC DNA]</scope>
    <source>
        <strain evidence="5">CGMCC 4.7289</strain>
    </source>
</reference>
<dbReference type="InterPro" id="IPR036779">
    <property type="entry name" value="LysM_dom_sf"/>
</dbReference>
<feature type="region of interest" description="Disordered" evidence="1">
    <location>
        <begin position="222"/>
        <end position="278"/>
    </location>
</feature>
<gene>
    <name evidence="4" type="ORF">ACFOZ4_07765</name>
</gene>
<keyword evidence="2" id="KW-1133">Transmembrane helix</keyword>
<dbReference type="Proteomes" id="UP001595816">
    <property type="component" value="Unassembled WGS sequence"/>
</dbReference>
<protein>
    <submittedName>
        <fullName evidence="4">LysM peptidoglycan-binding domain-containing protein</fullName>
    </submittedName>
</protein>
<dbReference type="InterPro" id="IPR018392">
    <property type="entry name" value="LysM"/>
</dbReference>
<dbReference type="EMBL" id="JBHSAY010000005">
    <property type="protein sequence ID" value="MFC4130497.1"/>
    <property type="molecule type" value="Genomic_DNA"/>
</dbReference>
<feature type="compositionally biased region" description="Pro residues" evidence="1">
    <location>
        <begin position="239"/>
        <end position="252"/>
    </location>
</feature>
<evidence type="ECO:0000256" key="1">
    <source>
        <dbReference type="SAM" id="MobiDB-lite"/>
    </source>
</evidence>
<feature type="transmembrane region" description="Helical" evidence="2">
    <location>
        <begin position="57"/>
        <end position="77"/>
    </location>
</feature>
<dbReference type="InterPro" id="IPR052196">
    <property type="entry name" value="Bact_Kbp"/>
</dbReference>
<organism evidence="4 5">
    <name type="scientific">Hamadaea flava</name>
    <dbReference type="NCBI Taxonomy" id="1742688"/>
    <lineage>
        <taxon>Bacteria</taxon>
        <taxon>Bacillati</taxon>
        <taxon>Actinomycetota</taxon>
        <taxon>Actinomycetes</taxon>
        <taxon>Micromonosporales</taxon>
        <taxon>Micromonosporaceae</taxon>
        <taxon>Hamadaea</taxon>
    </lineage>
</organism>
<dbReference type="Pfam" id="PF01476">
    <property type="entry name" value="LysM"/>
    <property type="match status" value="1"/>
</dbReference>
<dbReference type="CDD" id="cd00118">
    <property type="entry name" value="LysM"/>
    <property type="match status" value="1"/>
</dbReference>
<keyword evidence="2" id="KW-0472">Membrane</keyword>
<keyword evidence="2" id="KW-0812">Transmembrane</keyword>
<sequence length="679" mass="71475">MRRLVTAVAALLGLLALVVGAPLLLLRVGSLPDRVPSWAEIGNALAAPDDGSLVPRILTIVGWLAWVSFAAGVLLEIPARLRGRAIRVRGLRMQQRVAAALVGAILAVFTGGALASAAPVAPPAVVMTLPQAPAPPIATVAQPAMQQTVVQQTVVQQTVARQQAVVIQRPVYTVKRGDYLGKIAQRFTGDFDRYHQIAALNPKLVRNPNLIRPGWKLTLPVDAHDRGPMRHATGRLVQPAPPKPPAATPPPTSVSAAESPAVTPAPSTPSGTQKARAEDGGVSPLLAVLAGLAAAGVLAGHAVLWRRRLVRIHRYQVSKHRVRTRVEPVGVEWPVESAAVTIPAQAPPIVAQTDRTPGGSAESLPGVIYEPKLRRPAATADRLDASLRRLAFGLRSRPAWAMPDIFAAWQYAGELGVVLAAPCGDPPEPYAARSADTWALPSGAELEAPDDAPAPLPGLLTLGTWPEGGELLVDSERTGLLTLVGDPENCDDLLRHLAAEAATAAWADTAAVLVTGFNSGDTRSLGALNESRVRSIPSVEDALSRVARRAVVNRSVLRESGIADTMSARINSTSGSLWTTHILFVADPWGQHTTAIEELDAQLAEYGRVGVSVVATHPTTTRWSVKVDAGGALDMPWLAFTDTTACRLSGAQLGALASNTGNPEYAGMPIAGARHRSRS</sequence>